<comment type="similarity">
    <text evidence="1">Belongs to the glycosyltransferase 2 family.</text>
</comment>
<evidence type="ECO:0000259" key="2">
    <source>
        <dbReference type="Pfam" id="PF00535"/>
    </source>
</evidence>
<keyword evidence="4" id="KW-1185">Reference proteome</keyword>
<dbReference type="GO" id="GO:0016758">
    <property type="term" value="F:hexosyltransferase activity"/>
    <property type="evidence" value="ECO:0007669"/>
    <property type="project" value="UniProtKB-ARBA"/>
</dbReference>
<evidence type="ECO:0000313" key="4">
    <source>
        <dbReference type="Proteomes" id="UP000256304"/>
    </source>
</evidence>
<dbReference type="SUPFAM" id="SSF53448">
    <property type="entry name" value="Nucleotide-diphospho-sugar transferases"/>
    <property type="match status" value="1"/>
</dbReference>
<reference evidence="3 4" key="1">
    <citation type="submission" date="2018-08" db="EMBL/GenBank/DDBJ databases">
        <title>Genomic Encyclopedia of Type Strains, Phase III (KMG-III): the genomes of soil and plant-associated and newly described type strains.</title>
        <authorList>
            <person name="Whitman W."/>
        </authorList>
    </citation>
    <scope>NUCLEOTIDE SEQUENCE [LARGE SCALE GENOMIC DNA]</scope>
    <source>
        <strain evidence="3 4">CGMCC 1.10966</strain>
    </source>
</reference>
<dbReference type="AlphaFoldDB" id="A0A3D9SE65"/>
<proteinExistence type="inferred from homology"/>
<dbReference type="InterPro" id="IPR029044">
    <property type="entry name" value="Nucleotide-diphossugar_trans"/>
</dbReference>
<organism evidence="3 4">
    <name type="scientific">Paenibacillus taihuensis</name>
    <dbReference type="NCBI Taxonomy" id="1156355"/>
    <lineage>
        <taxon>Bacteria</taxon>
        <taxon>Bacillati</taxon>
        <taxon>Bacillota</taxon>
        <taxon>Bacilli</taxon>
        <taxon>Bacillales</taxon>
        <taxon>Paenibacillaceae</taxon>
        <taxon>Paenibacillus</taxon>
    </lineage>
</organism>
<dbReference type="Pfam" id="PF00535">
    <property type="entry name" value="Glycos_transf_2"/>
    <property type="match status" value="1"/>
</dbReference>
<dbReference type="CDD" id="cd00761">
    <property type="entry name" value="Glyco_tranf_GTA_type"/>
    <property type="match status" value="1"/>
</dbReference>
<dbReference type="PANTHER" id="PTHR22916:SF3">
    <property type="entry name" value="UDP-GLCNAC:BETAGAL BETA-1,3-N-ACETYLGLUCOSAMINYLTRANSFERASE-LIKE PROTEIN 1"/>
    <property type="match status" value="1"/>
</dbReference>
<comment type="caution">
    <text evidence="3">The sequence shown here is derived from an EMBL/GenBank/DDBJ whole genome shotgun (WGS) entry which is preliminary data.</text>
</comment>
<evidence type="ECO:0000256" key="1">
    <source>
        <dbReference type="ARBA" id="ARBA00006739"/>
    </source>
</evidence>
<dbReference type="PANTHER" id="PTHR22916">
    <property type="entry name" value="GLYCOSYLTRANSFERASE"/>
    <property type="match status" value="1"/>
</dbReference>
<evidence type="ECO:0000313" key="3">
    <source>
        <dbReference type="EMBL" id="REE93149.1"/>
    </source>
</evidence>
<accession>A0A3D9SE65</accession>
<dbReference type="EMBL" id="QTTN01000002">
    <property type="protein sequence ID" value="REE93149.1"/>
    <property type="molecule type" value="Genomic_DNA"/>
</dbReference>
<keyword evidence="3" id="KW-0808">Transferase</keyword>
<dbReference type="OrthoDB" id="396512at2"/>
<feature type="domain" description="Glycosyltransferase 2-like" evidence="2">
    <location>
        <begin position="11"/>
        <end position="178"/>
    </location>
</feature>
<dbReference type="Gene3D" id="3.90.550.10">
    <property type="entry name" value="Spore Coat Polysaccharide Biosynthesis Protein SpsA, Chain A"/>
    <property type="match status" value="1"/>
</dbReference>
<dbReference type="RefSeq" id="WP_116187596.1">
    <property type="nucleotide sequence ID" value="NZ_QTTN01000002.1"/>
</dbReference>
<protein>
    <submittedName>
        <fullName evidence="3">Glycosyltransferase involved in cell wall biosynthesis</fullName>
    </submittedName>
</protein>
<gene>
    <name evidence="3" type="ORF">A8990_102236</name>
</gene>
<dbReference type="InterPro" id="IPR001173">
    <property type="entry name" value="Glyco_trans_2-like"/>
</dbReference>
<dbReference type="Proteomes" id="UP000256304">
    <property type="component" value="Unassembled WGS sequence"/>
</dbReference>
<sequence length="237" mass="27178">MTFHRVPQLASVVIGAYNSARHIEEALESLIHQTYPHIEIIVVNDGSTDATDIVVKKWMEKRRNHPVIKDNRFVYHVLPHNIGYSGAYTTGYFLARGEFIATHAADDVSHPQRIEKQVAFLQNNLNFCLCGTALAWFNDGSFDSPYHAEFIKFGYQTIAGEYMSGGHCVCHGTLMMRGTLFDLLGGLERYPRGKMTVAEDYYFIRRYVLQGYSVDNLPEVLYYYRRYPEQRSQNGSV</sequence>
<name>A0A3D9SE65_9BACL</name>